<sequence>MASKILCSCGELIRINLYEGNNLQLLVPEDLTDVPAFESPQEFNSFLDNILNASSVVVICSKCGVMSIIGQELSIKRYVPAST</sequence>
<evidence type="ECO:0000313" key="2">
    <source>
        <dbReference type="Proteomes" id="UP000295375"/>
    </source>
</evidence>
<name>A0A4R6UAK1_9GAMM</name>
<evidence type="ECO:0000313" key="1">
    <source>
        <dbReference type="EMBL" id="TDQ43638.1"/>
    </source>
</evidence>
<dbReference type="Proteomes" id="UP000295375">
    <property type="component" value="Unassembled WGS sequence"/>
</dbReference>
<proteinExistence type="predicted"/>
<protein>
    <submittedName>
        <fullName evidence="1">Uncharacterized protein</fullName>
    </submittedName>
</protein>
<keyword evidence="2" id="KW-1185">Reference proteome</keyword>
<dbReference type="AlphaFoldDB" id="A0A4R6UAK1"/>
<dbReference type="EMBL" id="SNYM01000028">
    <property type="protein sequence ID" value="TDQ43638.1"/>
    <property type="molecule type" value="Genomic_DNA"/>
</dbReference>
<gene>
    <name evidence="1" type="ORF">EV696_12838</name>
</gene>
<reference evidence="1 2" key="1">
    <citation type="submission" date="2019-03" db="EMBL/GenBank/DDBJ databases">
        <title>Genomic Encyclopedia of Type Strains, Phase IV (KMG-IV): sequencing the most valuable type-strain genomes for metagenomic binning, comparative biology and taxonomic classification.</title>
        <authorList>
            <person name="Goeker M."/>
        </authorList>
    </citation>
    <scope>NUCLEOTIDE SEQUENCE [LARGE SCALE GENOMIC DNA]</scope>
    <source>
        <strain evidence="1 2">DSM 103792</strain>
    </source>
</reference>
<comment type="caution">
    <text evidence="1">The sequence shown here is derived from an EMBL/GenBank/DDBJ whole genome shotgun (WGS) entry which is preliminary data.</text>
</comment>
<organism evidence="1 2">
    <name type="scientific">Permianibacter aggregans</name>
    <dbReference type="NCBI Taxonomy" id="1510150"/>
    <lineage>
        <taxon>Bacteria</taxon>
        <taxon>Pseudomonadati</taxon>
        <taxon>Pseudomonadota</taxon>
        <taxon>Gammaproteobacteria</taxon>
        <taxon>Pseudomonadales</taxon>
        <taxon>Pseudomonadaceae</taxon>
        <taxon>Permianibacter</taxon>
    </lineage>
</organism>
<accession>A0A4R6UAK1</accession>